<dbReference type="InterPro" id="IPR050219">
    <property type="entry name" value="DnaG_primase"/>
</dbReference>
<evidence type="ECO:0000256" key="6">
    <source>
        <dbReference type="ARBA" id="ARBA00022723"/>
    </source>
</evidence>
<dbReference type="InterPro" id="IPR013264">
    <property type="entry name" value="DNAG_N"/>
</dbReference>
<keyword evidence="8" id="KW-0862">Zinc</keyword>
<evidence type="ECO:0000256" key="9">
    <source>
        <dbReference type="ARBA" id="ARBA00023163"/>
    </source>
</evidence>
<feature type="region of interest" description="Disordered" evidence="10">
    <location>
        <begin position="940"/>
        <end position="971"/>
    </location>
</feature>
<dbReference type="InterPro" id="IPR034151">
    <property type="entry name" value="TOPRIM_DnaG_bac"/>
</dbReference>
<dbReference type="SMART" id="SM00400">
    <property type="entry name" value="ZnF_CHCC"/>
    <property type="match status" value="1"/>
</dbReference>
<evidence type="ECO:0000259" key="11">
    <source>
        <dbReference type="PROSITE" id="PS50880"/>
    </source>
</evidence>
<dbReference type="Gene3D" id="3.90.980.10">
    <property type="entry name" value="DNA primase, catalytic core, N-terminal domain"/>
    <property type="match status" value="1"/>
</dbReference>
<feature type="domain" description="Toprim" evidence="11">
    <location>
        <begin position="259"/>
        <end position="342"/>
    </location>
</feature>
<keyword evidence="2" id="KW-0639">Primosome</keyword>
<keyword evidence="13" id="KW-1185">Reference proteome</keyword>
<dbReference type="Gene3D" id="3.90.580.10">
    <property type="entry name" value="Zinc finger, CHC2-type domain"/>
    <property type="match status" value="1"/>
</dbReference>
<dbReference type="InterPro" id="IPR036977">
    <property type="entry name" value="DNA_primase_Znf_CHC2"/>
</dbReference>
<dbReference type="PROSITE" id="PS50880">
    <property type="entry name" value="TOPRIM"/>
    <property type="match status" value="1"/>
</dbReference>
<dbReference type="SUPFAM" id="SSF56731">
    <property type="entry name" value="DNA primase core"/>
    <property type="match status" value="1"/>
</dbReference>
<dbReference type="CDD" id="cd03364">
    <property type="entry name" value="TOPRIM_DnaG_primases"/>
    <property type="match status" value="1"/>
</dbReference>
<dbReference type="PANTHER" id="PTHR30313">
    <property type="entry name" value="DNA PRIMASE"/>
    <property type="match status" value="1"/>
</dbReference>
<dbReference type="InterPro" id="IPR002694">
    <property type="entry name" value="Znf_CHC2"/>
</dbReference>
<keyword evidence="4" id="KW-0548">Nucleotidyltransferase</keyword>
<dbReference type="Gene3D" id="3.40.1360.10">
    <property type="match status" value="1"/>
</dbReference>
<dbReference type="RefSeq" id="WP_188698829.1">
    <property type="nucleotide sequence ID" value="NZ_BMLY01000016.1"/>
</dbReference>
<evidence type="ECO:0000313" key="13">
    <source>
        <dbReference type="Proteomes" id="UP000621859"/>
    </source>
</evidence>
<evidence type="ECO:0000256" key="7">
    <source>
        <dbReference type="ARBA" id="ARBA00022771"/>
    </source>
</evidence>
<gene>
    <name evidence="12" type="ORF">GCM10010971_41660</name>
</gene>
<evidence type="ECO:0000256" key="2">
    <source>
        <dbReference type="ARBA" id="ARBA00022515"/>
    </source>
</evidence>
<sequence length="1009" mass="109603">MARIPDAEVARLKTEVSLVRLVEAAGLVLKKQGKDYACGCPFHADDTPSLIVSPGKNLFHCFGCGTAGGPIDWVMKMQGISFRHAVELLREGLPLAADPAGAQTPVRQSTVRKLAAPVAVEAEDQVVLAQVADYYHATLKQQPDALAYLQTRGLTHPELVETFRLGYANRTLGLRLPEKNRVAGAEVRGRLQRLGIYRDSGHEHFNGSLVIPVLDLAGNVVGMYGRKLLDNLRSGTPKHLYLPGPHRGVWNEAALAGSREVILCEALLDAMTFWCAGYRNVTASYGTQGFTDEHLAAFRRHGIERVLIAYDRDDAGEQAAAGLATRLQAEGLACYRIQFPKGMDANEYALKLQPAGKSLGLLIRKAVWLGEGQAPAREVAGPVMAQVLPPEPVIENEPAPAPVPAADNPPGAVLPAAVMPPAPAVPAAVVTDQEVVMHFGDGEDARRWRVRGLPRNLAIGVLKVNVLVACGDAFHVDTLDLYAARARAVFVQQAAAELHLPEAVLKAELGRLLLKLEQLQDDQLRDALEPKAPPVPELDEDERRAALALLRTPDLLTRVLADFEACGVVGEATNKLTAWLAATSRKLERPLAVVVQSSSAAGKSSLMDAVLAFMPPEETVRYSAMSGQSLFYMGQTNLKHKVLAIAEEEGASRASYALKLLQSDGELTMASTGTDANGNLVAQEYKVEGPMSLFMTTTAIDVDEELLNRCLVLSVDEGREQTAAIHRRQRERRTLAGLLGKEHKDAVLALHRNAQRLLQPVVVVNPFADRLTFMNDRTRTRRDHEKYLSLIDTITLVHQYQRPAKAVTVAGRRIEYIEVTPDDIALANSLAHEVLGRSLDELPPQTRRLLVLVRDLVSDRATALELHRSEYRFSRKDVRDATGWGDTQLKVHLARLAELEYLVVHRSGQSFQYELLYDGDGRNVPYLSGLLDPACLYDGERSGSSRGQSAPGRAVAGAGSAGGQPLLHDATPALPGLAAQVSDNLPETRHPRNGRMASYPQAGPLTAGV</sequence>
<dbReference type="InterPro" id="IPR006171">
    <property type="entry name" value="TOPRIM_dom"/>
</dbReference>
<name>A0ABQ2PRS5_9NEIS</name>
<protein>
    <recommendedName>
        <fullName evidence="11">Toprim domain-containing protein</fullName>
    </recommendedName>
</protein>
<keyword evidence="9" id="KW-0804">Transcription</keyword>
<keyword evidence="1" id="KW-0240">DNA-directed RNA polymerase</keyword>
<accession>A0ABQ2PRS5</accession>
<comment type="caution">
    <text evidence="12">The sequence shown here is derived from an EMBL/GenBank/DDBJ whole genome shotgun (WGS) entry which is preliminary data.</text>
</comment>
<organism evidence="12 13">
    <name type="scientific">Silvimonas amylolytica</name>
    <dbReference type="NCBI Taxonomy" id="449663"/>
    <lineage>
        <taxon>Bacteria</taxon>
        <taxon>Pseudomonadati</taxon>
        <taxon>Pseudomonadota</taxon>
        <taxon>Betaproteobacteria</taxon>
        <taxon>Neisseriales</taxon>
        <taxon>Chitinibacteraceae</taxon>
        <taxon>Silvimonas</taxon>
    </lineage>
</organism>
<dbReference type="Proteomes" id="UP000621859">
    <property type="component" value="Unassembled WGS sequence"/>
</dbReference>
<evidence type="ECO:0000256" key="10">
    <source>
        <dbReference type="SAM" id="MobiDB-lite"/>
    </source>
</evidence>
<keyword evidence="5" id="KW-0235">DNA replication</keyword>
<evidence type="ECO:0000256" key="8">
    <source>
        <dbReference type="ARBA" id="ARBA00022833"/>
    </source>
</evidence>
<dbReference type="PANTHER" id="PTHR30313:SF2">
    <property type="entry name" value="DNA PRIMASE"/>
    <property type="match status" value="1"/>
</dbReference>
<dbReference type="SUPFAM" id="SSF57783">
    <property type="entry name" value="Zinc beta-ribbon"/>
    <property type="match status" value="1"/>
</dbReference>
<reference evidence="13" key="1">
    <citation type="journal article" date="2019" name="Int. J. Syst. Evol. Microbiol.">
        <title>The Global Catalogue of Microorganisms (GCM) 10K type strain sequencing project: providing services to taxonomists for standard genome sequencing and annotation.</title>
        <authorList>
            <consortium name="The Broad Institute Genomics Platform"/>
            <consortium name="The Broad Institute Genome Sequencing Center for Infectious Disease"/>
            <person name="Wu L."/>
            <person name="Ma J."/>
        </authorList>
    </citation>
    <scope>NUCLEOTIDE SEQUENCE [LARGE SCALE GENOMIC DNA]</scope>
    <source>
        <strain evidence="13">CGMCC 1.8860</strain>
    </source>
</reference>
<evidence type="ECO:0000256" key="4">
    <source>
        <dbReference type="ARBA" id="ARBA00022695"/>
    </source>
</evidence>
<dbReference type="Pfam" id="PF01807">
    <property type="entry name" value="Zn_ribbon_DnaG"/>
    <property type="match status" value="1"/>
</dbReference>
<dbReference type="Pfam" id="PF08275">
    <property type="entry name" value="DNAG_N"/>
    <property type="match status" value="1"/>
</dbReference>
<evidence type="ECO:0000313" key="12">
    <source>
        <dbReference type="EMBL" id="GGP28347.1"/>
    </source>
</evidence>
<keyword evidence="7" id="KW-0863">Zinc-finger</keyword>
<dbReference type="InterPro" id="IPR037068">
    <property type="entry name" value="DNA_primase_core_N_sf"/>
</dbReference>
<dbReference type="SMART" id="SM00493">
    <property type="entry name" value="TOPRIM"/>
    <property type="match status" value="1"/>
</dbReference>
<feature type="region of interest" description="Disordered" evidence="10">
    <location>
        <begin position="984"/>
        <end position="1009"/>
    </location>
</feature>
<keyword evidence="6" id="KW-0479">Metal-binding</keyword>
<dbReference type="EMBL" id="BMLY01000016">
    <property type="protein sequence ID" value="GGP28347.1"/>
    <property type="molecule type" value="Genomic_DNA"/>
</dbReference>
<evidence type="ECO:0000256" key="5">
    <source>
        <dbReference type="ARBA" id="ARBA00022705"/>
    </source>
</evidence>
<evidence type="ECO:0000256" key="3">
    <source>
        <dbReference type="ARBA" id="ARBA00022679"/>
    </source>
</evidence>
<dbReference type="Pfam" id="PF13155">
    <property type="entry name" value="Toprim_2"/>
    <property type="match status" value="1"/>
</dbReference>
<evidence type="ECO:0000256" key="1">
    <source>
        <dbReference type="ARBA" id="ARBA00022478"/>
    </source>
</evidence>
<keyword evidence="3" id="KW-0808">Transferase</keyword>
<proteinExistence type="predicted"/>